<dbReference type="Pfam" id="PF07669">
    <property type="entry name" value="Eco57I"/>
    <property type="match status" value="1"/>
</dbReference>
<dbReference type="NCBIfam" id="NF033452">
    <property type="entry name" value="BREX_1_MTaseX"/>
    <property type="match status" value="1"/>
</dbReference>
<evidence type="ECO:0000256" key="5">
    <source>
        <dbReference type="ARBA" id="ARBA00047942"/>
    </source>
</evidence>
<dbReference type="GO" id="GO:0032259">
    <property type="term" value="P:methylation"/>
    <property type="evidence" value="ECO:0007669"/>
    <property type="project" value="UniProtKB-KW"/>
</dbReference>
<keyword evidence="4" id="KW-0949">S-adenosyl-L-methionine</keyword>
<evidence type="ECO:0000313" key="9">
    <source>
        <dbReference type="Proteomes" id="UP001163255"/>
    </source>
</evidence>
<reference evidence="8" key="1">
    <citation type="submission" date="2022-10" db="EMBL/GenBank/DDBJ databases">
        <title>Completed Genome Sequence of two octocoral isolated bacterium, Endozoicomonas euniceicola EF212T and Endozoicomonas gorgoniicola PS125T.</title>
        <authorList>
            <person name="Chiou Y.-J."/>
            <person name="Chen Y.-H."/>
        </authorList>
    </citation>
    <scope>NUCLEOTIDE SEQUENCE</scope>
    <source>
        <strain evidence="8">EF212</strain>
    </source>
</reference>
<evidence type="ECO:0000256" key="1">
    <source>
        <dbReference type="ARBA" id="ARBA00011900"/>
    </source>
</evidence>
<dbReference type="Gene3D" id="3.40.50.150">
    <property type="entry name" value="Vaccinia Virus protein VP39"/>
    <property type="match status" value="1"/>
</dbReference>
<dbReference type="RefSeq" id="WP_262597500.1">
    <property type="nucleotide sequence ID" value="NZ_CP103300.1"/>
</dbReference>
<dbReference type="PANTHER" id="PTHR33841">
    <property type="entry name" value="DNA METHYLTRANSFERASE YEEA-RELATED"/>
    <property type="match status" value="1"/>
</dbReference>
<dbReference type="InterPro" id="IPR047939">
    <property type="entry name" value="BREX_1_PglX"/>
</dbReference>
<dbReference type="PANTHER" id="PTHR33841:SF1">
    <property type="entry name" value="DNA METHYLTRANSFERASE A"/>
    <property type="match status" value="1"/>
</dbReference>
<evidence type="ECO:0000313" key="8">
    <source>
        <dbReference type="EMBL" id="UYM15470.1"/>
    </source>
</evidence>
<dbReference type="SUPFAM" id="SSF53335">
    <property type="entry name" value="S-adenosyl-L-methionine-dependent methyltransferases"/>
    <property type="match status" value="1"/>
</dbReference>
<evidence type="ECO:0000256" key="6">
    <source>
        <dbReference type="SAM" id="Coils"/>
    </source>
</evidence>
<comment type="catalytic activity">
    <reaction evidence="5">
        <text>a 2'-deoxyadenosine in DNA + S-adenosyl-L-methionine = an N(6)-methyl-2'-deoxyadenosine in DNA + S-adenosyl-L-homocysteine + H(+)</text>
        <dbReference type="Rhea" id="RHEA:15197"/>
        <dbReference type="Rhea" id="RHEA-COMP:12418"/>
        <dbReference type="Rhea" id="RHEA-COMP:12419"/>
        <dbReference type="ChEBI" id="CHEBI:15378"/>
        <dbReference type="ChEBI" id="CHEBI:57856"/>
        <dbReference type="ChEBI" id="CHEBI:59789"/>
        <dbReference type="ChEBI" id="CHEBI:90615"/>
        <dbReference type="ChEBI" id="CHEBI:90616"/>
        <dbReference type="EC" id="2.1.1.72"/>
    </reaction>
</comment>
<evidence type="ECO:0000256" key="4">
    <source>
        <dbReference type="ARBA" id="ARBA00022691"/>
    </source>
</evidence>
<dbReference type="InterPro" id="IPR011639">
    <property type="entry name" value="MethylTrfase_TaqI-like_dom"/>
</dbReference>
<dbReference type="PRINTS" id="PR00507">
    <property type="entry name" value="N12N6MTFRASE"/>
</dbReference>
<evidence type="ECO:0000256" key="2">
    <source>
        <dbReference type="ARBA" id="ARBA00022603"/>
    </source>
</evidence>
<sequence>MNTSRIKKYAPKARTAFIEAVKAKATQFGIHSDNQIDEATVTGDVMQIGGRAFSSALAPPRQRLVERVQRQGFEALMEQVAYSWFNRLCAIRYMEVHDYLGHGLKVLENFEILQHAADAAADLEVNRNTVLDLKVNNKDEELYRLLLQAQCRQLHQTMPFLFEAIDDETELLLPDNLTRTDSLIRTLVTELPEEDWQQVEVIGWLYQFYISEKKDEVIGKVVKSEDIPAATQLFTPNWIVKYLVQNSVGRQWLQTYPDSAIKSEMEYYIEPAEQTDEVNAQLAAITPDSIEPESIKVLDPACGSGHILVEAYNVLKAIYEERGYRSRDIPKLILENNLFGLDIDDRAAQLAGFALMMMARNDDRRIFTREIKLNVLSLQETVHLDLPKLWSALNLGGESGHGTSTGLFDDTGSAAAEQDETYQLLAETLKRFEQAKTFGSLIDVPAKLAEPLKRLLGQLIELGDSGDTVQKPAAKVLVPFVQQAWLLAQRYDAVVANPPYMGGKGMNQEVKNFAKNNFPDTKTDLFSIFIEKCLEFGQPEAELGLVTPYVWMFINSYKQLRENIIKKHTLTSLIQLEYNAFAPACIPVCTFTINKRYIRRFMGSYINLSDFKGHENQAPKTLQAIKNKKCGWFFEAKPSDFQKIPGSPIAYLVSDSVKNTFTKNNKLSDIASPKAGLATGDNTIFQRFWFEVSGKNTKFNCVDNAQSEQSMEKWYPCHSGGEYRRWYGNHDVVVDWQHDGEEIRNFRHPDGRLKSRPQNTAFFFKEGVTWTKLSSAKFAARYRPSGFVFDDTGRSAFCNEDFSGHEKLILAVVNSKVGDFLLKLLNPTMSFTSGDVSNLPVTNTLTIADVENVSCIIETSKFDWDSYERSWDFRKSPLISIEHESNVSTVNSGYSVWKKRRHLMIEKVKSYEENNNQVFIEAYGLQDELTANVPIEEITLTVNPRYRYGGKGTTDNELENRFQSDTLSELISYSIGCMMGRYSLDREGLVYAHAANEGFSELAEQGAYKSFPADDDGILSLTDQEWFKSDATNRFKEFVSTVWGEENLQENLEFVAQSLCLYAIKPKKTESALETIRRYLSTQFYKDHMRTYKKRPIYWLFSSGKQKAFECLVYLHRYNEGTLARMRTEYVTPLLGKYDATLQQLAEQIDRASSTAEANKLKKQQTALEKKLTELRAFDDNLKHYADMRIPLDLDDGVKVNYGKFGNLLAEVKAITGKKP</sequence>
<dbReference type="EC" id="2.1.1.72" evidence="1"/>
<feature type="domain" description="Type II methyltransferase M.TaqI-like" evidence="7">
    <location>
        <begin position="336"/>
        <end position="581"/>
    </location>
</feature>
<keyword evidence="3 8" id="KW-0808">Transferase</keyword>
<dbReference type="EMBL" id="CP103300">
    <property type="protein sequence ID" value="UYM15470.1"/>
    <property type="molecule type" value="Genomic_DNA"/>
</dbReference>
<evidence type="ECO:0000256" key="3">
    <source>
        <dbReference type="ARBA" id="ARBA00022679"/>
    </source>
</evidence>
<evidence type="ECO:0000259" key="7">
    <source>
        <dbReference type="Pfam" id="PF07669"/>
    </source>
</evidence>
<dbReference type="Proteomes" id="UP001163255">
    <property type="component" value="Chromosome"/>
</dbReference>
<dbReference type="InterPro" id="IPR050953">
    <property type="entry name" value="N4_N6_ade-DNA_methylase"/>
</dbReference>
<proteinExistence type="predicted"/>
<dbReference type="GO" id="GO:0009007">
    <property type="term" value="F:site-specific DNA-methyltransferase (adenine-specific) activity"/>
    <property type="evidence" value="ECO:0007669"/>
    <property type="project" value="UniProtKB-EC"/>
</dbReference>
<keyword evidence="6" id="KW-0175">Coiled coil</keyword>
<keyword evidence="9" id="KW-1185">Reference proteome</keyword>
<dbReference type="InterPro" id="IPR029063">
    <property type="entry name" value="SAM-dependent_MTases_sf"/>
</dbReference>
<feature type="coiled-coil region" evidence="6">
    <location>
        <begin position="1142"/>
        <end position="1171"/>
    </location>
</feature>
<organism evidence="8 9">
    <name type="scientific">Endozoicomonas euniceicola</name>
    <dbReference type="NCBI Taxonomy" id="1234143"/>
    <lineage>
        <taxon>Bacteria</taxon>
        <taxon>Pseudomonadati</taxon>
        <taxon>Pseudomonadota</taxon>
        <taxon>Gammaproteobacteria</taxon>
        <taxon>Oceanospirillales</taxon>
        <taxon>Endozoicomonadaceae</taxon>
        <taxon>Endozoicomonas</taxon>
    </lineage>
</organism>
<protein>
    <recommendedName>
        <fullName evidence="1">site-specific DNA-methyltransferase (adenine-specific)</fullName>
        <ecNumber evidence="1">2.1.1.72</ecNumber>
    </recommendedName>
</protein>
<accession>A0ABY6GRU5</accession>
<keyword evidence="2 8" id="KW-0489">Methyltransferase</keyword>
<dbReference type="PROSITE" id="PS00092">
    <property type="entry name" value="N6_MTASE"/>
    <property type="match status" value="1"/>
</dbReference>
<gene>
    <name evidence="8" type="primary">pglX</name>
    <name evidence="8" type="ORF">NX720_21880</name>
</gene>
<dbReference type="InterPro" id="IPR002052">
    <property type="entry name" value="DNA_methylase_N6_adenine_CS"/>
</dbReference>
<name>A0ABY6GRU5_9GAMM</name>